<reference evidence="5" key="1">
    <citation type="journal article" date="2014" name="Front. Microbiol.">
        <title>High frequency of phylogenetically diverse reductive dehalogenase-homologous genes in deep subseafloor sedimentary metagenomes.</title>
        <authorList>
            <person name="Kawai M."/>
            <person name="Futagami T."/>
            <person name="Toyoda A."/>
            <person name="Takaki Y."/>
            <person name="Nishi S."/>
            <person name="Hori S."/>
            <person name="Arai W."/>
            <person name="Tsubouchi T."/>
            <person name="Morono Y."/>
            <person name="Uchiyama I."/>
            <person name="Ito T."/>
            <person name="Fujiyama A."/>
            <person name="Inagaki F."/>
            <person name="Takami H."/>
        </authorList>
    </citation>
    <scope>NUCLEOTIDE SEQUENCE</scope>
    <source>
        <strain evidence="5">Expedition CK06-06</strain>
    </source>
</reference>
<feature type="non-terminal residue" evidence="5">
    <location>
        <position position="1"/>
    </location>
</feature>
<dbReference type="PANTHER" id="PTHR30302:SF1">
    <property type="entry name" value="HYDROGENASE 2 MATURATION PROTEASE"/>
    <property type="match status" value="1"/>
</dbReference>
<protein>
    <recommendedName>
        <fullName evidence="6">Hydrogenase maturation protease</fullName>
    </recommendedName>
</protein>
<sequence length="139" mass="15310">DGIGSYVAQELASKVKGEDVDVKDANTHGLNLLELLAGYDRVIIVDAIKTENGEVGRIYKLRPEDFTNIVHFATSLHDTNLATTIEIGKKLLAEQMPNEIVIFAVEVEEVIKFTEEMTEKVKETIPKVVNLVLGEIGST</sequence>
<dbReference type="GO" id="GO:0008047">
    <property type="term" value="F:enzyme activator activity"/>
    <property type="evidence" value="ECO:0007669"/>
    <property type="project" value="InterPro"/>
</dbReference>
<organism evidence="5">
    <name type="scientific">marine sediment metagenome</name>
    <dbReference type="NCBI Taxonomy" id="412755"/>
    <lineage>
        <taxon>unclassified sequences</taxon>
        <taxon>metagenomes</taxon>
        <taxon>ecological metagenomes</taxon>
    </lineage>
</organism>
<evidence type="ECO:0000313" key="5">
    <source>
        <dbReference type="EMBL" id="GAI18002.1"/>
    </source>
</evidence>
<proteinExistence type="inferred from homology"/>
<keyword evidence="2" id="KW-0645">Protease</keyword>
<evidence type="ECO:0000256" key="4">
    <source>
        <dbReference type="ARBA" id="ARBA00022801"/>
    </source>
</evidence>
<evidence type="ECO:0000256" key="2">
    <source>
        <dbReference type="ARBA" id="ARBA00022670"/>
    </source>
</evidence>
<dbReference type="EMBL" id="BARV01004452">
    <property type="protein sequence ID" value="GAI18002.1"/>
    <property type="molecule type" value="Genomic_DNA"/>
</dbReference>
<dbReference type="GO" id="GO:0004190">
    <property type="term" value="F:aspartic-type endopeptidase activity"/>
    <property type="evidence" value="ECO:0007669"/>
    <property type="project" value="UniProtKB-KW"/>
</dbReference>
<dbReference type="NCBIfam" id="TIGR00072">
    <property type="entry name" value="hydrog_prot"/>
    <property type="match status" value="1"/>
</dbReference>
<evidence type="ECO:0000256" key="3">
    <source>
        <dbReference type="ARBA" id="ARBA00022750"/>
    </source>
</evidence>
<dbReference type="AlphaFoldDB" id="X1LFC9"/>
<dbReference type="GO" id="GO:0016485">
    <property type="term" value="P:protein processing"/>
    <property type="evidence" value="ECO:0007669"/>
    <property type="project" value="TreeGrafter"/>
</dbReference>
<dbReference type="Gene3D" id="3.40.50.1450">
    <property type="entry name" value="HybD-like"/>
    <property type="match status" value="1"/>
</dbReference>
<comment type="caution">
    <text evidence="5">The sequence shown here is derived from an EMBL/GenBank/DDBJ whole genome shotgun (WGS) entry which is preliminary data.</text>
</comment>
<dbReference type="Pfam" id="PF01750">
    <property type="entry name" value="HycI"/>
    <property type="match status" value="1"/>
</dbReference>
<evidence type="ECO:0000256" key="1">
    <source>
        <dbReference type="ARBA" id="ARBA00006814"/>
    </source>
</evidence>
<dbReference type="InterPro" id="IPR023430">
    <property type="entry name" value="Pept_HybD-like_dom_sf"/>
</dbReference>
<keyword evidence="3" id="KW-0064">Aspartyl protease</keyword>
<evidence type="ECO:0008006" key="6">
    <source>
        <dbReference type="Google" id="ProtNLM"/>
    </source>
</evidence>
<dbReference type="InterPro" id="IPR000671">
    <property type="entry name" value="Peptidase_A31"/>
</dbReference>
<keyword evidence="4" id="KW-0378">Hydrolase</keyword>
<accession>X1LFC9</accession>
<dbReference type="PANTHER" id="PTHR30302">
    <property type="entry name" value="HYDROGENASE 1 MATURATION PROTEASE"/>
    <property type="match status" value="1"/>
</dbReference>
<dbReference type="CDD" id="cd00518">
    <property type="entry name" value="H2MP"/>
    <property type="match status" value="1"/>
</dbReference>
<comment type="similarity">
    <text evidence="1">Belongs to the peptidase A31 family.</text>
</comment>
<gene>
    <name evidence="5" type="ORF">S06H3_09882</name>
</gene>
<name>X1LFC9_9ZZZZ</name>
<dbReference type="SUPFAM" id="SSF53163">
    <property type="entry name" value="HybD-like"/>
    <property type="match status" value="1"/>
</dbReference>